<dbReference type="RefSeq" id="XP_070141353.1">
    <property type="nucleotide sequence ID" value="XM_070285252.1"/>
</dbReference>
<keyword evidence="3" id="KW-1185">Reference proteome</keyword>
<organism evidence="3 4">
    <name type="scientific">Drosophila kikkawai</name>
    <name type="common">Fruit fly</name>
    <dbReference type="NCBI Taxonomy" id="30033"/>
    <lineage>
        <taxon>Eukaryota</taxon>
        <taxon>Metazoa</taxon>
        <taxon>Ecdysozoa</taxon>
        <taxon>Arthropoda</taxon>
        <taxon>Hexapoda</taxon>
        <taxon>Insecta</taxon>
        <taxon>Pterygota</taxon>
        <taxon>Neoptera</taxon>
        <taxon>Endopterygota</taxon>
        <taxon>Diptera</taxon>
        <taxon>Brachycera</taxon>
        <taxon>Muscomorpha</taxon>
        <taxon>Ephydroidea</taxon>
        <taxon>Drosophilidae</taxon>
        <taxon>Drosophila</taxon>
        <taxon>Sophophora</taxon>
    </lineage>
</organism>
<accession>A0ABM4GF59</accession>
<feature type="domain" description="MADF" evidence="2">
    <location>
        <begin position="84"/>
        <end position="163"/>
    </location>
</feature>
<reference evidence="4" key="1">
    <citation type="submission" date="2025-08" db="UniProtKB">
        <authorList>
            <consortium name="RefSeq"/>
        </authorList>
    </citation>
    <scope>IDENTIFICATION</scope>
    <source>
        <strain evidence="4">14028-0561.14</strain>
        <tissue evidence="4">Whole fly</tissue>
    </source>
</reference>
<dbReference type="GeneID" id="108078701"/>
<dbReference type="PROSITE" id="PS51029">
    <property type="entry name" value="MADF"/>
    <property type="match status" value="1"/>
</dbReference>
<evidence type="ECO:0000313" key="4">
    <source>
        <dbReference type="RefSeq" id="XP_070141353.1"/>
    </source>
</evidence>
<dbReference type="PANTHER" id="PTHR12243:SF64">
    <property type="entry name" value="DORSAL INTERACTING PROTEIN 3-RELATED"/>
    <property type="match status" value="1"/>
</dbReference>
<feature type="region of interest" description="Disordered" evidence="1">
    <location>
        <begin position="218"/>
        <end position="260"/>
    </location>
</feature>
<evidence type="ECO:0000256" key="1">
    <source>
        <dbReference type="SAM" id="MobiDB-lite"/>
    </source>
</evidence>
<evidence type="ECO:0000313" key="3">
    <source>
        <dbReference type="Proteomes" id="UP001652661"/>
    </source>
</evidence>
<evidence type="ECO:0000259" key="2">
    <source>
        <dbReference type="PROSITE" id="PS51029"/>
    </source>
</evidence>
<dbReference type="Proteomes" id="UP001652661">
    <property type="component" value="Chromosome 3L"/>
</dbReference>
<gene>
    <name evidence="4" type="primary">LOC108078701</name>
</gene>
<proteinExistence type="predicted"/>
<dbReference type="InterPro" id="IPR006578">
    <property type="entry name" value="MADF-dom"/>
</dbReference>
<dbReference type="Pfam" id="PF10545">
    <property type="entry name" value="MADF_DNA_bdg"/>
    <property type="match status" value="1"/>
</dbReference>
<dbReference type="PANTHER" id="PTHR12243">
    <property type="entry name" value="MADF DOMAIN TRANSCRIPTION FACTOR"/>
    <property type="match status" value="1"/>
</dbReference>
<feature type="compositionally biased region" description="Basic and acidic residues" evidence="1">
    <location>
        <begin position="218"/>
        <end position="228"/>
    </location>
</feature>
<feature type="compositionally biased region" description="Low complexity" evidence="1">
    <location>
        <begin position="229"/>
        <end position="241"/>
    </location>
</feature>
<name>A0ABM4GF59_DROKI</name>
<sequence length="371" mass="43484">MNIFFLTYFFKYTFKGFLPPTPFTKPLRKKKKQCCKTHKCNQLLTNAFFCSARRTNASFDADFKRFLNLCNIIILIMRYDTDQCLIQSVSRYPRLYNKSFGSNSALSRREAWMAVAQECKIPMETCQARWKTLRDRYVREINKSSPKGFALFENLNFLRGHIKLKRRRPSNPSDPPYLTYYIDEMTQDGTSSSMIMQYPLEEQQEQGYEQLQQPIHEQERVHQEEQRQVQEQQQVLEQEQQQVHEEEQEQEYLSDNAESSSVEFVPEDTPIANELAIDPQNPPLPANNPPPAMDGMTALSKLISMLEEALKEKSKPVVPQDPFYKYLESILSRVDEGTRADIQLRLLNFVHEEIKKSEIPCQYLQSFIIVS</sequence>
<protein>
    <recommendedName>
        <fullName evidence="2">MADF domain-containing protein</fullName>
    </recommendedName>
</protein>
<dbReference type="InterPro" id="IPR039353">
    <property type="entry name" value="TF_Adf1"/>
</dbReference>
<dbReference type="SMART" id="SM00595">
    <property type="entry name" value="MADF"/>
    <property type="match status" value="1"/>
</dbReference>